<evidence type="ECO:0008006" key="3">
    <source>
        <dbReference type="Google" id="ProtNLM"/>
    </source>
</evidence>
<organism evidence="1 2">
    <name type="scientific">Amycolatopsis acididurans</name>
    <dbReference type="NCBI Taxonomy" id="2724524"/>
    <lineage>
        <taxon>Bacteria</taxon>
        <taxon>Bacillati</taxon>
        <taxon>Actinomycetota</taxon>
        <taxon>Actinomycetes</taxon>
        <taxon>Pseudonocardiales</taxon>
        <taxon>Pseudonocardiaceae</taxon>
        <taxon>Amycolatopsis</taxon>
    </lineage>
</organism>
<dbReference type="Proteomes" id="UP000715441">
    <property type="component" value="Unassembled WGS sequence"/>
</dbReference>
<protein>
    <recommendedName>
        <fullName evidence="3">Lipoprotein</fullName>
    </recommendedName>
</protein>
<evidence type="ECO:0000313" key="1">
    <source>
        <dbReference type="EMBL" id="NKQ56856.1"/>
    </source>
</evidence>
<accession>A0ABX1JAS0</accession>
<comment type="caution">
    <text evidence="1">The sequence shown here is derived from an EMBL/GenBank/DDBJ whole genome shotgun (WGS) entry which is preliminary data.</text>
</comment>
<dbReference type="EMBL" id="JAAXLS010000028">
    <property type="protein sequence ID" value="NKQ56856.1"/>
    <property type="molecule type" value="Genomic_DNA"/>
</dbReference>
<dbReference type="Pfam" id="PF03640">
    <property type="entry name" value="Lipoprotein_15"/>
    <property type="match status" value="2"/>
</dbReference>
<evidence type="ECO:0000313" key="2">
    <source>
        <dbReference type="Proteomes" id="UP000715441"/>
    </source>
</evidence>
<dbReference type="InterPro" id="IPR005297">
    <property type="entry name" value="Lipoprotein_repeat"/>
</dbReference>
<proteinExistence type="predicted"/>
<reference evidence="1 2" key="1">
    <citation type="submission" date="2020-04" db="EMBL/GenBank/DDBJ databases">
        <title>Novel species.</title>
        <authorList>
            <person name="Teo W.F.A."/>
            <person name="Lipun K."/>
            <person name="Srisuk N."/>
            <person name="Duangmal K."/>
        </authorList>
    </citation>
    <scope>NUCLEOTIDE SEQUENCE [LARGE SCALE GENOMIC DNA]</scope>
    <source>
        <strain evidence="1 2">K13G38</strain>
    </source>
</reference>
<keyword evidence="2" id="KW-1185">Reference proteome</keyword>
<dbReference type="PANTHER" id="PTHR39335:SF1">
    <property type="entry name" value="BLL4220 PROTEIN"/>
    <property type="match status" value="1"/>
</dbReference>
<name>A0ABX1JAS0_9PSEU</name>
<dbReference type="PANTHER" id="PTHR39335">
    <property type="entry name" value="BLL4220 PROTEIN"/>
    <property type="match status" value="1"/>
</dbReference>
<gene>
    <name evidence="1" type="ORF">HFP15_28690</name>
</gene>
<sequence>MIPLAAAGIVVTASTGCDYSGTTAANSVPITTDHSAADGKPALNAVRAFDLGELVVDGAGYALYRYDEDATMPPKSACDTTCTRQWKPVPGAAAQNLHGVEPALVGTMTRADGTDQVTLAGWPLYRCVADEMPGETAGRGMAGAWFPVTPQGAKVVTAADPGQSDAFGL</sequence>